<proteinExistence type="predicted"/>
<dbReference type="InterPro" id="IPR001841">
    <property type="entry name" value="Znf_RING"/>
</dbReference>
<organism evidence="4 5">
    <name type="scientific">Tribonema minus</name>
    <dbReference type="NCBI Taxonomy" id="303371"/>
    <lineage>
        <taxon>Eukaryota</taxon>
        <taxon>Sar</taxon>
        <taxon>Stramenopiles</taxon>
        <taxon>Ochrophyta</taxon>
        <taxon>PX clade</taxon>
        <taxon>Xanthophyceae</taxon>
        <taxon>Tribonematales</taxon>
        <taxon>Tribonemataceae</taxon>
        <taxon>Tribonema</taxon>
    </lineage>
</organism>
<dbReference type="InterPro" id="IPR013083">
    <property type="entry name" value="Znf_RING/FYVE/PHD"/>
</dbReference>
<feature type="domain" description="RING-type" evidence="3">
    <location>
        <begin position="421"/>
        <end position="469"/>
    </location>
</feature>
<evidence type="ECO:0000259" key="3">
    <source>
        <dbReference type="PROSITE" id="PS50089"/>
    </source>
</evidence>
<name>A0A835Z319_9STRA</name>
<dbReference type="Gene3D" id="3.30.40.10">
    <property type="entry name" value="Zinc/RING finger domain, C3HC4 (zinc finger)"/>
    <property type="match status" value="1"/>
</dbReference>
<dbReference type="PROSITE" id="PS50053">
    <property type="entry name" value="UBIQUITIN_2"/>
    <property type="match status" value="1"/>
</dbReference>
<dbReference type="AlphaFoldDB" id="A0A835Z319"/>
<dbReference type="InterPro" id="IPR050158">
    <property type="entry name" value="Ubiquitin_ubiquitin-like"/>
</dbReference>
<dbReference type="InterPro" id="IPR000626">
    <property type="entry name" value="Ubiquitin-like_dom"/>
</dbReference>
<gene>
    <name evidence="4" type="ORF">JKP88DRAFT_157837</name>
</gene>
<comment type="caution">
    <text evidence="4">The sequence shown here is derived from an EMBL/GenBank/DDBJ whole genome shotgun (WGS) entry which is preliminary data.</text>
</comment>
<reference evidence="4" key="1">
    <citation type="submission" date="2021-02" db="EMBL/GenBank/DDBJ databases">
        <title>First Annotated Genome of the Yellow-green Alga Tribonema minus.</title>
        <authorList>
            <person name="Mahan K.M."/>
        </authorList>
    </citation>
    <scope>NUCLEOTIDE SEQUENCE</scope>
    <source>
        <strain evidence="4">UTEX B ZZ1240</strain>
    </source>
</reference>
<keyword evidence="1" id="KW-0862">Zinc</keyword>
<dbReference type="EMBL" id="JAFCMP010000334">
    <property type="protein sequence ID" value="KAG5181338.1"/>
    <property type="molecule type" value="Genomic_DNA"/>
</dbReference>
<evidence type="ECO:0000313" key="5">
    <source>
        <dbReference type="Proteomes" id="UP000664859"/>
    </source>
</evidence>
<evidence type="ECO:0000256" key="1">
    <source>
        <dbReference type="PROSITE-ProRule" id="PRU00175"/>
    </source>
</evidence>
<dbReference type="Gene3D" id="3.10.20.90">
    <property type="entry name" value="Phosphatidylinositol 3-kinase Catalytic Subunit, Chain A, domain 1"/>
    <property type="match status" value="1"/>
</dbReference>
<dbReference type="CDD" id="cd16448">
    <property type="entry name" value="RING-H2"/>
    <property type="match status" value="1"/>
</dbReference>
<protein>
    <submittedName>
        <fullName evidence="4">Uncharacterized protein</fullName>
    </submittedName>
</protein>
<feature type="domain" description="Ubiquitin-like" evidence="2">
    <location>
        <begin position="165"/>
        <end position="225"/>
    </location>
</feature>
<keyword evidence="1" id="KW-0863">Zinc-finger</keyword>
<dbReference type="GO" id="GO:0008270">
    <property type="term" value="F:zinc ion binding"/>
    <property type="evidence" value="ECO:0007669"/>
    <property type="project" value="UniProtKB-KW"/>
</dbReference>
<dbReference type="PANTHER" id="PTHR10666">
    <property type="entry name" value="UBIQUITIN"/>
    <property type="match status" value="1"/>
</dbReference>
<dbReference type="OrthoDB" id="428577at2759"/>
<dbReference type="InterPro" id="IPR029071">
    <property type="entry name" value="Ubiquitin-like_domsf"/>
</dbReference>
<evidence type="ECO:0000313" key="4">
    <source>
        <dbReference type="EMBL" id="KAG5181338.1"/>
    </source>
</evidence>
<dbReference type="PROSITE" id="PS50089">
    <property type="entry name" value="ZF_RING_2"/>
    <property type="match status" value="1"/>
</dbReference>
<dbReference type="Pfam" id="PF00240">
    <property type="entry name" value="ubiquitin"/>
    <property type="match status" value="1"/>
</dbReference>
<dbReference type="SUPFAM" id="SSF54236">
    <property type="entry name" value="Ubiquitin-like"/>
    <property type="match status" value="1"/>
</dbReference>
<dbReference type="SUPFAM" id="SSF57850">
    <property type="entry name" value="RING/U-box"/>
    <property type="match status" value="1"/>
</dbReference>
<dbReference type="SMART" id="SM00213">
    <property type="entry name" value="UBQ"/>
    <property type="match status" value="1"/>
</dbReference>
<keyword evidence="5" id="KW-1185">Reference proteome</keyword>
<evidence type="ECO:0000259" key="2">
    <source>
        <dbReference type="PROSITE" id="PS50053"/>
    </source>
</evidence>
<accession>A0A835Z319</accession>
<dbReference type="Proteomes" id="UP000664859">
    <property type="component" value="Unassembled WGS sequence"/>
</dbReference>
<dbReference type="SMART" id="SM00184">
    <property type="entry name" value="RING"/>
    <property type="match status" value="1"/>
</dbReference>
<dbReference type="Pfam" id="PF13639">
    <property type="entry name" value="zf-RING_2"/>
    <property type="match status" value="1"/>
</dbReference>
<keyword evidence="1" id="KW-0479">Metal-binding</keyword>
<sequence length="472" mass="50279">MGLDHRFALQSIINGNGFLEDGKRFLEDTSTLERCYSEKRIPWESKVRLRLSAVRADIELHISLAQHGGTEGAASAAAVLPHAAVDAITLVVHPWERISGVVQRASRAFFPAGVPQAELHTLTKGSADVGRTTSLDSAVYDFSSKLHHGAQLSFERYVSHDSGAVYVKTLTGKTVALAAVVADTTVDKLKQMFQDAQSIPPDQQRLRWRGKMLEDSRTVSDYGMKFCPQLREPTLQLELRLRGGGCVTGGRFADVADLNAISHMAFSHNAPAWRVACPGLNVEGVCGTTGCRARGKMVIRGVGMGAFTLGDACACPLCRRPFAPVTCAFHACAWMFEGVKAGGGAALGGVWREAGDAYERFNTGADGESGGSMVEWERLVLVAKYRGRKRIPAADAAAAGGVAGEPAAALASGSGAQVDDCAVCLEPLHSWHVSLQAAVTPCGHVYHEACLKAWRRSSSASNGTCPSCRANL</sequence>